<dbReference type="EMBL" id="BGPR01006147">
    <property type="protein sequence ID" value="GBN16414.1"/>
    <property type="molecule type" value="Genomic_DNA"/>
</dbReference>
<dbReference type="OrthoDB" id="6429093at2759"/>
<organism evidence="2 3">
    <name type="scientific">Araneus ventricosus</name>
    <name type="common">Orbweaver spider</name>
    <name type="synonym">Epeira ventricosa</name>
    <dbReference type="NCBI Taxonomy" id="182803"/>
    <lineage>
        <taxon>Eukaryota</taxon>
        <taxon>Metazoa</taxon>
        <taxon>Ecdysozoa</taxon>
        <taxon>Arthropoda</taxon>
        <taxon>Chelicerata</taxon>
        <taxon>Arachnida</taxon>
        <taxon>Araneae</taxon>
        <taxon>Araneomorphae</taxon>
        <taxon>Entelegynae</taxon>
        <taxon>Araneoidea</taxon>
        <taxon>Araneidae</taxon>
        <taxon>Araneus</taxon>
    </lineage>
</organism>
<protein>
    <submittedName>
        <fullName evidence="2">Uncharacterized protein</fullName>
    </submittedName>
</protein>
<proteinExistence type="predicted"/>
<dbReference type="AlphaFoldDB" id="A0A4Y2LPL0"/>
<sequence length="94" mass="10464">MNATMGIMVIVSLTIYSCKIPEAIQHIKETACTLIEKHQMSIMRRGKDVSFLDRLEKKDAIFLSAGGMVDMKKSLLLSITGVLFSYGLVILNLE</sequence>
<keyword evidence="3" id="KW-1185">Reference proteome</keyword>
<feature type="transmembrane region" description="Helical" evidence="1">
    <location>
        <begin position="75"/>
        <end position="93"/>
    </location>
</feature>
<keyword evidence="1" id="KW-0812">Transmembrane</keyword>
<gene>
    <name evidence="2" type="ORF">AVEN_256445_1</name>
</gene>
<reference evidence="2 3" key="1">
    <citation type="journal article" date="2019" name="Sci. Rep.">
        <title>Orb-weaving spider Araneus ventricosus genome elucidates the spidroin gene catalogue.</title>
        <authorList>
            <person name="Kono N."/>
            <person name="Nakamura H."/>
            <person name="Ohtoshi R."/>
            <person name="Moran D.A.P."/>
            <person name="Shinohara A."/>
            <person name="Yoshida Y."/>
            <person name="Fujiwara M."/>
            <person name="Mori M."/>
            <person name="Tomita M."/>
            <person name="Arakawa K."/>
        </authorList>
    </citation>
    <scope>NUCLEOTIDE SEQUENCE [LARGE SCALE GENOMIC DNA]</scope>
</reference>
<accession>A0A4Y2LPL0</accession>
<evidence type="ECO:0000313" key="3">
    <source>
        <dbReference type="Proteomes" id="UP000499080"/>
    </source>
</evidence>
<comment type="caution">
    <text evidence="2">The sequence shown here is derived from an EMBL/GenBank/DDBJ whole genome shotgun (WGS) entry which is preliminary data.</text>
</comment>
<evidence type="ECO:0000313" key="2">
    <source>
        <dbReference type="EMBL" id="GBN16414.1"/>
    </source>
</evidence>
<name>A0A4Y2LPL0_ARAVE</name>
<evidence type="ECO:0000256" key="1">
    <source>
        <dbReference type="SAM" id="Phobius"/>
    </source>
</evidence>
<dbReference type="Proteomes" id="UP000499080">
    <property type="component" value="Unassembled WGS sequence"/>
</dbReference>
<keyword evidence="1" id="KW-1133">Transmembrane helix</keyword>
<keyword evidence="1" id="KW-0472">Membrane</keyword>